<keyword evidence="5 8" id="KW-1133">Transmembrane helix</keyword>
<evidence type="ECO:0000256" key="8">
    <source>
        <dbReference type="RuleBase" id="RU362088"/>
    </source>
</evidence>
<dbReference type="EMBL" id="CAVNYO010000466">
    <property type="protein sequence ID" value="CAK5283336.1"/>
    <property type="molecule type" value="Genomic_DNA"/>
</dbReference>
<feature type="region of interest" description="Disordered" evidence="9">
    <location>
        <begin position="136"/>
        <end position="185"/>
    </location>
</feature>
<comment type="caution">
    <text evidence="8">Lacks conserved residue(s) required for the propagation of feature annotation.</text>
</comment>
<keyword evidence="3 8" id="KW-0813">Transport</keyword>
<keyword evidence="6 8" id="KW-0406">Ion transport</keyword>
<keyword evidence="4 8" id="KW-0812">Transmembrane</keyword>
<dbReference type="NCBIfam" id="TIGR00820">
    <property type="entry name" value="zip"/>
    <property type="match status" value="1"/>
</dbReference>
<evidence type="ECO:0000256" key="6">
    <source>
        <dbReference type="ARBA" id="ARBA00023065"/>
    </source>
</evidence>
<dbReference type="InterPro" id="IPR003689">
    <property type="entry name" value="ZIP"/>
</dbReference>
<accession>A0AAD2HXY4</accession>
<evidence type="ECO:0008006" key="12">
    <source>
        <dbReference type="Google" id="ProtNLM"/>
    </source>
</evidence>
<name>A0AAD2HXY4_9AGAR</name>
<evidence type="ECO:0000256" key="1">
    <source>
        <dbReference type="ARBA" id="ARBA00004141"/>
    </source>
</evidence>
<keyword evidence="7 8" id="KW-0472">Membrane</keyword>
<sequence>MSSGCSTVANTNAYFHLRVASVFIVLVCASSGALFPVLARRSTWLHVPKAVFDFAKYFGSGVIIATAFIHLLSPALTELSSPCLSSGWTDYPYALALCLLSIFSIFVLELVAFRWGTSKLESIGLRHDPHGHFVGSHAAHGPEGGSATPPKSTQTEAELIEKGRDVEESTHQHEHEHHGHHHGERFDNSASAQIVGIAILEFGVLLHSVLIGLTLAVDEGFRVLFAVIIFHQTFEGLGLGSRLAGIRLPPRYNYVPVVAAIIYGFSTPIGIAVGLGVRRTYNPGSATASIVSGVLDSLSAGVLIYTGLVELLAHEFLFNKEMMNSSNGHLAYAIGTMLLGCGLMALLGRWA</sequence>
<evidence type="ECO:0000256" key="7">
    <source>
        <dbReference type="ARBA" id="ARBA00023136"/>
    </source>
</evidence>
<evidence type="ECO:0000313" key="10">
    <source>
        <dbReference type="EMBL" id="CAK5283336.1"/>
    </source>
</evidence>
<comment type="similarity">
    <text evidence="2 8">Belongs to the ZIP transporter (TC 2.A.5) family.</text>
</comment>
<dbReference type="GO" id="GO:0005886">
    <property type="term" value="C:plasma membrane"/>
    <property type="evidence" value="ECO:0007669"/>
    <property type="project" value="TreeGrafter"/>
</dbReference>
<dbReference type="GO" id="GO:0005385">
    <property type="term" value="F:zinc ion transmembrane transporter activity"/>
    <property type="evidence" value="ECO:0007669"/>
    <property type="project" value="InterPro"/>
</dbReference>
<dbReference type="AlphaFoldDB" id="A0AAD2HXY4"/>
<proteinExistence type="inferred from homology"/>
<reference evidence="10" key="1">
    <citation type="submission" date="2023-11" db="EMBL/GenBank/DDBJ databases">
        <authorList>
            <person name="De Vega J J."/>
            <person name="De Vega J J."/>
        </authorList>
    </citation>
    <scope>NUCLEOTIDE SEQUENCE</scope>
</reference>
<dbReference type="PANTHER" id="PTHR11040:SF32">
    <property type="entry name" value="ZINC-REGULATED TRANSPORTER 1"/>
    <property type="match status" value="1"/>
</dbReference>
<feature type="transmembrane region" description="Helical" evidence="8">
    <location>
        <begin position="194"/>
        <end position="217"/>
    </location>
</feature>
<evidence type="ECO:0000256" key="9">
    <source>
        <dbReference type="SAM" id="MobiDB-lite"/>
    </source>
</evidence>
<feature type="transmembrane region" description="Helical" evidence="8">
    <location>
        <begin position="252"/>
        <end position="277"/>
    </location>
</feature>
<comment type="subcellular location">
    <subcellularLocation>
        <location evidence="1 8">Membrane</location>
        <topology evidence="1 8">Multi-pass membrane protein</topology>
    </subcellularLocation>
</comment>
<feature type="compositionally biased region" description="Basic and acidic residues" evidence="9">
    <location>
        <begin position="159"/>
        <end position="177"/>
    </location>
</feature>
<protein>
    <recommendedName>
        <fullName evidence="12">ZIP-like iron-zinc transporter</fullName>
    </recommendedName>
</protein>
<evidence type="ECO:0000313" key="11">
    <source>
        <dbReference type="Proteomes" id="UP001295794"/>
    </source>
</evidence>
<feature type="transmembrane region" description="Helical" evidence="8">
    <location>
        <begin position="330"/>
        <end position="350"/>
    </location>
</feature>
<dbReference type="PANTHER" id="PTHR11040">
    <property type="entry name" value="ZINC/IRON TRANSPORTER"/>
    <property type="match status" value="1"/>
</dbReference>
<organism evidence="10 11">
    <name type="scientific">Mycena citricolor</name>
    <dbReference type="NCBI Taxonomy" id="2018698"/>
    <lineage>
        <taxon>Eukaryota</taxon>
        <taxon>Fungi</taxon>
        <taxon>Dikarya</taxon>
        <taxon>Basidiomycota</taxon>
        <taxon>Agaricomycotina</taxon>
        <taxon>Agaricomycetes</taxon>
        <taxon>Agaricomycetidae</taxon>
        <taxon>Agaricales</taxon>
        <taxon>Marasmiineae</taxon>
        <taxon>Mycenaceae</taxon>
        <taxon>Mycena</taxon>
    </lineage>
</organism>
<comment type="caution">
    <text evidence="10">The sequence shown here is derived from an EMBL/GenBank/DDBJ whole genome shotgun (WGS) entry which is preliminary data.</text>
</comment>
<evidence type="ECO:0000256" key="4">
    <source>
        <dbReference type="ARBA" id="ARBA00022692"/>
    </source>
</evidence>
<evidence type="ECO:0000256" key="3">
    <source>
        <dbReference type="ARBA" id="ARBA00022448"/>
    </source>
</evidence>
<feature type="transmembrane region" description="Helical" evidence="8">
    <location>
        <begin position="20"/>
        <end position="39"/>
    </location>
</feature>
<feature type="transmembrane region" description="Helical" evidence="8">
    <location>
        <begin position="51"/>
        <end position="73"/>
    </location>
</feature>
<evidence type="ECO:0000256" key="5">
    <source>
        <dbReference type="ARBA" id="ARBA00022989"/>
    </source>
</evidence>
<dbReference type="InterPro" id="IPR004698">
    <property type="entry name" value="Zn/Fe_permease_fun/pln"/>
</dbReference>
<dbReference type="Proteomes" id="UP001295794">
    <property type="component" value="Unassembled WGS sequence"/>
</dbReference>
<gene>
    <name evidence="10" type="ORF">MYCIT1_LOCUS35801</name>
</gene>
<dbReference type="Pfam" id="PF02535">
    <property type="entry name" value="Zip"/>
    <property type="match status" value="1"/>
</dbReference>
<evidence type="ECO:0000256" key="2">
    <source>
        <dbReference type="ARBA" id="ARBA00006939"/>
    </source>
</evidence>
<feature type="transmembrane region" description="Helical" evidence="8">
    <location>
        <begin position="297"/>
        <end position="318"/>
    </location>
</feature>
<keyword evidence="11" id="KW-1185">Reference proteome</keyword>
<feature type="transmembrane region" description="Helical" evidence="8">
    <location>
        <begin position="93"/>
        <end position="113"/>
    </location>
</feature>